<name>A0A1G2G4L3_9BACT</name>
<dbReference type="EMBL" id="MHNL01000007">
    <property type="protein sequence ID" value="OGZ45193.1"/>
    <property type="molecule type" value="Genomic_DNA"/>
</dbReference>
<dbReference type="Gene3D" id="3.40.50.300">
    <property type="entry name" value="P-loop containing nucleotide triphosphate hydrolases"/>
    <property type="match status" value="1"/>
</dbReference>
<dbReference type="InterPro" id="IPR027417">
    <property type="entry name" value="P-loop_NTPase"/>
</dbReference>
<evidence type="ECO:0000313" key="1">
    <source>
        <dbReference type="EMBL" id="OGZ45193.1"/>
    </source>
</evidence>
<accession>A0A1G2G4L3</accession>
<dbReference type="AlphaFoldDB" id="A0A1G2G4L3"/>
<organism evidence="1 2">
    <name type="scientific">Candidatus Ryanbacteria bacterium RIFCSPHIGHO2_01_FULL_48_27</name>
    <dbReference type="NCBI Taxonomy" id="1802115"/>
    <lineage>
        <taxon>Bacteria</taxon>
        <taxon>Candidatus Ryaniibacteriota</taxon>
    </lineage>
</organism>
<comment type="caution">
    <text evidence="1">The sequence shown here is derived from an EMBL/GenBank/DDBJ whole genome shotgun (WGS) entry which is preliminary data.</text>
</comment>
<dbReference type="Proteomes" id="UP000177785">
    <property type="component" value="Unassembled WGS sequence"/>
</dbReference>
<gene>
    <name evidence="1" type="ORF">A2756_01010</name>
</gene>
<sequence>MEAIGIKKSFPTFSNKDYFRTFIAEWPSFVRWMRETMGGSVLVIVRDPRLTMLSWKTTFDALKESTENQCIAWNTITSAIVSSQSLGVLVVCYEDLTENPHTVIFRIAEHVGVKSTLKEHLPAVSGFDLVSYLARKGIPMASAEADFSVVENICGDIAQEVRLS</sequence>
<dbReference type="SUPFAM" id="SSF52540">
    <property type="entry name" value="P-loop containing nucleoside triphosphate hydrolases"/>
    <property type="match status" value="1"/>
</dbReference>
<reference evidence="1 2" key="1">
    <citation type="journal article" date="2016" name="Nat. Commun.">
        <title>Thousands of microbial genomes shed light on interconnected biogeochemical processes in an aquifer system.</title>
        <authorList>
            <person name="Anantharaman K."/>
            <person name="Brown C.T."/>
            <person name="Hug L.A."/>
            <person name="Sharon I."/>
            <person name="Castelle C.J."/>
            <person name="Probst A.J."/>
            <person name="Thomas B.C."/>
            <person name="Singh A."/>
            <person name="Wilkins M.J."/>
            <person name="Karaoz U."/>
            <person name="Brodie E.L."/>
            <person name="Williams K.H."/>
            <person name="Hubbard S.S."/>
            <person name="Banfield J.F."/>
        </authorList>
    </citation>
    <scope>NUCLEOTIDE SEQUENCE [LARGE SCALE GENOMIC DNA]</scope>
</reference>
<protein>
    <submittedName>
        <fullName evidence="1">Uncharacterized protein</fullName>
    </submittedName>
</protein>
<evidence type="ECO:0000313" key="2">
    <source>
        <dbReference type="Proteomes" id="UP000177785"/>
    </source>
</evidence>
<proteinExistence type="predicted"/>